<dbReference type="Gene3D" id="3.40.50.10680">
    <property type="entry name" value="CofD-like domains"/>
    <property type="match status" value="1"/>
</dbReference>
<dbReference type="Proteomes" id="UP000000591">
    <property type="component" value="Chromosome I"/>
</dbReference>
<keyword evidence="4" id="KW-1185">Reference proteome</keyword>
<feature type="compositionally biased region" description="Acidic residues" evidence="1">
    <location>
        <begin position="245"/>
        <end position="254"/>
    </location>
</feature>
<evidence type="ECO:0000256" key="2">
    <source>
        <dbReference type="SAM" id="Phobius"/>
    </source>
</evidence>
<dbReference type="SUPFAM" id="SSF142338">
    <property type="entry name" value="CofD-like"/>
    <property type="match status" value="1"/>
</dbReference>
<feature type="transmembrane region" description="Helical" evidence="2">
    <location>
        <begin position="313"/>
        <end position="338"/>
    </location>
</feature>
<keyword evidence="2" id="KW-0812">Transmembrane</keyword>
<feature type="region of interest" description="Disordered" evidence="1">
    <location>
        <begin position="211"/>
        <end position="257"/>
    </location>
</feature>
<feature type="transmembrane region" description="Helical" evidence="2">
    <location>
        <begin position="358"/>
        <end position="377"/>
    </location>
</feature>
<dbReference type="Pfam" id="PF01933">
    <property type="entry name" value="CofD"/>
    <property type="match status" value="1"/>
</dbReference>
<keyword evidence="2" id="KW-0472">Membrane</keyword>
<gene>
    <name evidence="3" type="ORF">AGOS_AAL024C</name>
</gene>
<protein>
    <submittedName>
        <fullName evidence="3">AAL024Cp</fullName>
    </submittedName>
</protein>
<dbReference type="EMBL" id="AE016814">
    <property type="protein sequence ID" value="AAS50342.1"/>
    <property type="molecule type" value="Genomic_DNA"/>
</dbReference>
<sequence>MAEGTRRRLSVVVLGGGTATNALVPCFEELSSSVAYIMPISDNGGSTSEILRVIGGPAIGDIRSRLVRVISDAFLIQVLSYRLPQENKRAKEEWNEIVEGSHAIWGGVPSPLRECVRPFLAHIQSELLKRGKISKPFQFAKASVGNLFLTGARLFLGSLDAAIELTLRLGRCDASVDVIPCINSNHMYHISALLENETVITGQSQISHPSQPIHDQFAGTMSRAGDESSSPSYTSVQGLNTPSQADDDEEEEDAAPFYIHPDLRTSQLYFEKMIDEEPLPAPVKRVFYINPYGEEIFPVANSRSIHQLKRCDMLVYSIGSLITSLLPMVILGNVAEVVVEGKMKKVLLVNNKYDRETFGLGGLQYVLMIIDAMHMAVTRYKKKRAKLDHMQWPPAAYITDVVYLRDGQINADWKILEQKGIRCHGVDGDVFDDKLLTEVLSNIQ</sequence>
<dbReference type="InterPro" id="IPR002882">
    <property type="entry name" value="CofD"/>
</dbReference>
<name>Q75EV4_EREGS</name>
<dbReference type="PANTHER" id="PTHR31240">
    <property type="entry name" value="MATERNAL EFFECT EMBRYO ARREST 18"/>
    <property type="match status" value="1"/>
</dbReference>
<dbReference type="KEGG" id="ago:AGOS_AAL024C"/>
<dbReference type="OMA" id="RITRIWY"/>
<dbReference type="InterPro" id="IPR038136">
    <property type="entry name" value="CofD-like_dom_sf"/>
</dbReference>
<dbReference type="GO" id="GO:0043743">
    <property type="term" value="F:LPPG:FO 2-phospho-L-lactate transferase activity"/>
    <property type="evidence" value="ECO:0007669"/>
    <property type="project" value="InterPro"/>
</dbReference>
<evidence type="ECO:0000256" key="1">
    <source>
        <dbReference type="SAM" id="MobiDB-lite"/>
    </source>
</evidence>
<accession>Q75EV4</accession>
<dbReference type="STRING" id="284811.Q75EV4"/>
<dbReference type="eggNOG" id="ENOG502QUXN">
    <property type="taxonomic scope" value="Eukaryota"/>
</dbReference>
<dbReference type="AlphaFoldDB" id="Q75EV4"/>
<reference evidence="4" key="2">
    <citation type="journal article" date="2013" name="G3 (Bethesda)">
        <title>Genomes of Ashbya fungi isolated from insects reveal four mating-type loci, numerous translocations, lack of transposons, and distinct gene duplications.</title>
        <authorList>
            <person name="Dietrich F.S."/>
            <person name="Voegeli S."/>
            <person name="Kuo S."/>
            <person name="Philippsen P."/>
        </authorList>
    </citation>
    <scope>GENOME REANNOTATION</scope>
    <source>
        <strain evidence="4">ATCC 10895 / CBS 109.51 / FGSC 9923 / NRRL Y-1056</strain>
    </source>
</reference>
<evidence type="ECO:0000313" key="4">
    <source>
        <dbReference type="Proteomes" id="UP000000591"/>
    </source>
</evidence>
<proteinExistence type="predicted"/>
<dbReference type="InParanoid" id="Q75EV4"/>
<dbReference type="OrthoDB" id="10267139at2759"/>
<dbReference type="GeneID" id="4618674"/>
<keyword evidence="2" id="KW-1133">Transmembrane helix</keyword>
<dbReference type="HOGENOM" id="CLU_019029_3_0_1"/>
<dbReference type="PANTHER" id="PTHR31240:SF0">
    <property type="entry name" value="MATERNAL EFFECT EMBRYO ARREST 18"/>
    <property type="match status" value="1"/>
</dbReference>
<evidence type="ECO:0000313" key="3">
    <source>
        <dbReference type="EMBL" id="AAS50342.1"/>
    </source>
</evidence>
<dbReference type="FunCoup" id="Q75EV4">
    <property type="interactions" value="66"/>
</dbReference>
<reference evidence="3 4" key="1">
    <citation type="journal article" date="2004" name="Science">
        <title>The Ashbya gossypii genome as a tool for mapping the ancient Saccharomyces cerevisiae genome.</title>
        <authorList>
            <person name="Dietrich F.S."/>
            <person name="Voegeli S."/>
            <person name="Brachat S."/>
            <person name="Lerch A."/>
            <person name="Gates K."/>
            <person name="Steiner S."/>
            <person name="Mohr C."/>
            <person name="Pohlmann R."/>
            <person name="Luedi P."/>
            <person name="Choi S."/>
            <person name="Wing R.A."/>
            <person name="Flavier A."/>
            <person name="Gaffney T.D."/>
            <person name="Philippsen P."/>
        </authorList>
    </citation>
    <scope>NUCLEOTIDE SEQUENCE [LARGE SCALE GENOMIC DNA]</scope>
    <source>
        <strain evidence="4">ATCC 10895 / CBS 109.51 / FGSC 9923 / NRRL Y-1056</strain>
    </source>
</reference>
<dbReference type="RefSeq" id="NP_982518.1">
    <property type="nucleotide sequence ID" value="NM_207871.1"/>
</dbReference>
<organism evidence="3 4">
    <name type="scientific">Eremothecium gossypii (strain ATCC 10895 / CBS 109.51 / FGSC 9923 / NRRL Y-1056)</name>
    <name type="common">Yeast</name>
    <name type="synonym">Ashbya gossypii</name>
    <dbReference type="NCBI Taxonomy" id="284811"/>
    <lineage>
        <taxon>Eukaryota</taxon>
        <taxon>Fungi</taxon>
        <taxon>Dikarya</taxon>
        <taxon>Ascomycota</taxon>
        <taxon>Saccharomycotina</taxon>
        <taxon>Saccharomycetes</taxon>
        <taxon>Saccharomycetales</taxon>
        <taxon>Saccharomycetaceae</taxon>
        <taxon>Eremothecium</taxon>
    </lineage>
</organism>
<feature type="compositionally biased region" description="Polar residues" evidence="1">
    <location>
        <begin position="227"/>
        <end position="244"/>
    </location>
</feature>